<keyword evidence="1" id="KW-1133">Transmembrane helix</keyword>
<evidence type="ECO:0000313" key="2">
    <source>
        <dbReference type="EMBL" id="CDX62383.1"/>
    </source>
</evidence>
<dbReference type="Proteomes" id="UP000182888">
    <property type="component" value="Unassembled WGS sequence"/>
</dbReference>
<gene>
    <name evidence="2" type="ORF">MPL1032_60036</name>
</gene>
<sequence length="303" mass="32723">MSQRDRVADTAFGLVLGVGIALLILVWAVPGFRDPAYGNGRQQHTGLTAGQNTQPAASPGFWETYTSPQDTYAQWIAAFSAALGLGVSIAAVVLVWRTLELNRVATDAAIEASKAAVQANKDARDLFAVEQRPWLALKRPEISASLDRGEISLYFSIDAENIGSTPAFAAELKCTMEFSKLVGFSNIVAVREFADSCAVQPAWKNNQKVIFPGKKRNFWEYLREEIPSSAGVLPHNQETAGVMPGGGAFIKVIYCVCYRANGMDNILTTAGEVIFSSGSVESSDDGLLQSVERYSFYGVGYAT</sequence>
<feature type="transmembrane region" description="Helical" evidence="1">
    <location>
        <begin position="12"/>
        <end position="29"/>
    </location>
</feature>
<evidence type="ECO:0000313" key="3">
    <source>
        <dbReference type="Proteomes" id="UP000182888"/>
    </source>
</evidence>
<organism evidence="2 3">
    <name type="scientific">Mesorhizobium plurifarium</name>
    <dbReference type="NCBI Taxonomy" id="69974"/>
    <lineage>
        <taxon>Bacteria</taxon>
        <taxon>Pseudomonadati</taxon>
        <taxon>Pseudomonadota</taxon>
        <taxon>Alphaproteobacteria</taxon>
        <taxon>Hyphomicrobiales</taxon>
        <taxon>Phyllobacteriaceae</taxon>
        <taxon>Mesorhizobium</taxon>
    </lineage>
</organism>
<feature type="transmembrane region" description="Helical" evidence="1">
    <location>
        <begin position="72"/>
        <end position="96"/>
    </location>
</feature>
<keyword evidence="1" id="KW-0472">Membrane</keyword>
<accession>A0A0K2W5W2</accession>
<dbReference type="EMBL" id="CCND01000049">
    <property type="protein sequence ID" value="CDX62383.1"/>
    <property type="molecule type" value="Genomic_DNA"/>
</dbReference>
<keyword evidence="1" id="KW-0812">Transmembrane</keyword>
<dbReference type="AlphaFoldDB" id="A0A0K2W5W2"/>
<evidence type="ECO:0000256" key="1">
    <source>
        <dbReference type="SAM" id="Phobius"/>
    </source>
</evidence>
<reference evidence="3" key="1">
    <citation type="submission" date="2014-08" db="EMBL/GenBank/DDBJ databases">
        <authorList>
            <person name="Edwards T."/>
        </authorList>
    </citation>
    <scope>NUCLEOTIDE SEQUENCE [LARGE SCALE GENOMIC DNA]</scope>
</reference>
<proteinExistence type="predicted"/>
<name>A0A0K2W5W2_MESPL</name>
<protein>
    <submittedName>
        <fullName evidence="2">Uncharacterized protein</fullName>
    </submittedName>
</protein>